<protein>
    <submittedName>
        <fullName evidence="1">Uncharacterized protein</fullName>
    </submittedName>
</protein>
<dbReference type="AlphaFoldDB" id="A0A931FXE3"/>
<evidence type="ECO:0000313" key="1">
    <source>
        <dbReference type="EMBL" id="MBG0562395.1"/>
    </source>
</evidence>
<sequence length="113" mass="12218">MVLVKRGSRLITVDGVVYRWRVRKRPAYPQALAATPLSFAVEQAERRGSVLIATMPGGPAGNWIGAAAAPVVPSLVTAVIRRAREQGWRPDRPGPAFSLAVGRAIWADTMSDR</sequence>
<organism evidence="1 2">
    <name type="scientific">Actinoplanes aureus</name>
    <dbReference type="NCBI Taxonomy" id="2792083"/>
    <lineage>
        <taxon>Bacteria</taxon>
        <taxon>Bacillati</taxon>
        <taxon>Actinomycetota</taxon>
        <taxon>Actinomycetes</taxon>
        <taxon>Micromonosporales</taxon>
        <taxon>Micromonosporaceae</taxon>
        <taxon>Actinoplanes</taxon>
    </lineage>
</organism>
<comment type="caution">
    <text evidence="1">The sequence shown here is derived from an EMBL/GenBank/DDBJ whole genome shotgun (WGS) entry which is preliminary data.</text>
</comment>
<dbReference type="RefSeq" id="WP_196414174.1">
    <property type="nucleotide sequence ID" value="NZ_JADQTO010000005.1"/>
</dbReference>
<dbReference type="Proteomes" id="UP000598146">
    <property type="component" value="Unassembled WGS sequence"/>
</dbReference>
<dbReference type="EMBL" id="JADQTO010000005">
    <property type="protein sequence ID" value="MBG0562395.1"/>
    <property type="molecule type" value="Genomic_DNA"/>
</dbReference>
<evidence type="ECO:0000313" key="2">
    <source>
        <dbReference type="Proteomes" id="UP000598146"/>
    </source>
</evidence>
<accession>A0A931FXE3</accession>
<keyword evidence="2" id="KW-1185">Reference proteome</keyword>
<reference evidence="1" key="1">
    <citation type="submission" date="2020-11" db="EMBL/GenBank/DDBJ databases">
        <title>Isolation and identification of active actinomycetes.</title>
        <authorList>
            <person name="Sun X."/>
        </authorList>
    </citation>
    <scope>NUCLEOTIDE SEQUENCE</scope>
    <source>
        <strain evidence="1">NEAU-A11</strain>
    </source>
</reference>
<name>A0A931FXE3_9ACTN</name>
<gene>
    <name evidence="1" type="ORF">I4J89_13070</name>
</gene>
<proteinExistence type="predicted"/>